<protein>
    <recommendedName>
        <fullName evidence="2">glycine--tRNA ligase</fullName>
        <ecNumber evidence="2">6.1.1.14</ecNumber>
    </recommendedName>
</protein>
<evidence type="ECO:0000256" key="3">
    <source>
        <dbReference type="ARBA" id="ARBA00022598"/>
    </source>
</evidence>
<keyword evidence="3 9" id="KW-0436">Ligase</keyword>
<name>A0A7C5HXL3_9BACT</name>
<comment type="catalytic activity">
    <reaction evidence="8">
        <text>tRNA(Gly) + glycine + ATP = glycyl-tRNA(Gly) + AMP + diphosphate</text>
        <dbReference type="Rhea" id="RHEA:16013"/>
        <dbReference type="Rhea" id="RHEA-COMP:9664"/>
        <dbReference type="Rhea" id="RHEA-COMP:9683"/>
        <dbReference type="ChEBI" id="CHEBI:30616"/>
        <dbReference type="ChEBI" id="CHEBI:33019"/>
        <dbReference type="ChEBI" id="CHEBI:57305"/>
        <dbReference type="ChEBI" id="CHEBI:78442"/>
        <dbReference type="ChEBI" id="CHEBI:78522"/>
        <dbReference type="ChEBI" id="CHEBI:456215"/>
        <dbReference type="EC" id="6.1.1.14"/>
    </reaction>
</comment>
<dbReference type="GO" id="GO:0004820">
    <property type="term" value="F:glycine-tRNA ligase activity"/>
    <property type="evidence" value="ECO:0007669"/>
    <property type="project" value="UniProtKB-EC"/>
</dbReference>
<organism evidence="9">
    <name type="scientific">Kosmotoga arenicorallina</name>
    <dbReference type="NCBI Taxonomy" id="688066"/>
    <lineage>
        <taxon>Bacteria</taxon>
        <taxon>Thermotogati</taxon>
        <taxon>Thermotogota</taxon>
        <taxon>Thermotogae</taxon>
        <taxon>Kosmotogales</taxon>
        <taxon>Kosmotogaceae</taxon>
        <taxon>Kosmotoga</taxon>
    </lineage>
</organism>
<comment type="caution">
    <text evidence="9">The sequence shown here is derived from an EMBL/GenBank/DDBJ whole genome shotgun (WGS) entry which is preliminary data.</text>
</comment>
<dbReference type="InterPro" id="IPR006194">
    <property type="entry name" value="Gly-tRNA-synth_heterodimer"/>
</dbReference>
<dbReference type="EC" id="6.1.1.14" evidence="2"/>
<evidence type="ECO:0000256" key="1">
    <source>
        <dbReference type="ARBA" id="ARBA00008226"/>
    </source>
</evidence>
<evidence type="ECO:0000256" key="5">
    <source>
        <dbReference type="ARBA" id="ARBA00022840"/>
    </source>
</evidence>
<dbReference type="PANTHER" id="PTHR30075">
    <property type="entry name" value="GLYCYL-TRNA SYNTHETASE"/>
    <property type="match status" value="1"/>
</dbReference>
<feature type="non-terminal residue" evidence="9">
    <location>
        <position position="367"/>
    </location>
</feature>
<dbReference type="InterPro" id="IPR015944">
    <property type="entry name" value="Gly-tRNA-synth_bsu"/>
</dbReference>
<dbReference type="NCBIfam" id="TIGR00211">
    <property type="entry name" value="glyS"/>
    <property type="match status" value="1"/>
</dbReference>
<dbReference type="Proteomes" id="UP000886129">
    <property type="component" value="Unassembled WGS sequence"/>
</dbReference>
<dbReference type="GO" id="GO:0006426">
    <property type="term" value="P:glycyl-tRNA aminoacylation"/>
    <property type="evidence" value="ECO:0007669"/>
    <property type="project" value="InterPro"/>
</dbReference>
<evidence type="ECO:0000256" key="2">
    <source>
        <dbReference type="ARBA" id="ARBA00012829"/>
    </source>
</evidence>
<gene>
    <name evidence="9" type="primary">glyS</name>
    <name evidence="9" type="ORF">ENL26_02420</name>
</gene>
<dbReference type="GO" id="GO:0005524">
    <property type="term" value="F:ATP binding"/>
    <property type="evidence" value="ECO:0007669"/>
    <property type="project" value="UniProtKB-KW"/>
</dbReference>
<proteinExistence type="inferred from homology"/>
<sequence>MNHIALLEVGVEELPSTEIKNLMKQLNEKLEILLKNHKLKHGKLKVFVGSRRFGVLIEGLPEKQEDFSEEKRGPAEKISFIDGNPTKALEGFLRANNATVEDIEIRELKGIPYVFIKRTVPGISTKELLPLIFKDLINSLKFRKPMRWGIDNFVFVRPVKWIVALLDDQVLNFEAFGKKASNCSRGHRFFFDEIKVEAGTYFEKLKDALVISDVDERRTRVLSELERIESELNAKIPVDEELLEEVVSLTEYPTAVVGEFLEKYLELPPEVIIVTIKHHQRTFPVYHSSKLSKKFVAFQDGPGDPKGNVRRGYEEVINARLEDAHFYYYKDLSNPLDTYVVALKEIMFQRNLGSMYDKTMRVKELSR</sequence>
<dbReference type="PRINTS" id="PR01045">
    <property type="entry name" value="TRNASYNTHGB"/>
</dbReference>
<dbReference type="AlphaFoldDB" id="A0A7C5HXL3"/>
<dbReference type="GO" id="GO:0005829">
    <property type="term" value="C:cytosol"/>
    <property type="evidence" value="ECO:0007669"/>
    <property type="project" value="TreeGrafter"/>
</dbReference>
<keyword evidence="4" id="KW-0547">Nucleotide-binding</keyword>
<accession>A0A7C5HXL3</accession>
<reference evidence="9" key="1">
    <citation type="journal article" date="2020" name="mSystems">
        <title>Genome- and Community-Level Interaction Insights into Carbon Utilization and Element Cycling Functions of Hydrothermarchaeota in Hydrothermal Sediment.</title>
        <authorList>
            <person name="Zhou Z."/>
            <person name="Liu Y."/>
            <person name="Xu W."/>
            <person name="Pan J."/>
            <person name="Luo Z.H."/>
            <person name="Li M."/>
        </authorList>
    </citation>
    <scope>NUCLEOTIDE SEQUENCE [LARGE SCALE GENOMIC DNA]</scope>
    <source>
        <strain evidence="9">HyVt-80</strain>
    </source>
</reference>
<keyword evidence="5" id="KW-0067">ATP-binding</keyword>
<keyword evidence="7" id="KW-0030">Aminoacyl-tRNA synthetase</keyword>
<dbReference type="Pfam" id="PF02092">
    <property type="entry name" value="tRNA_synt_2f"/>
    <property type="match status" value="1"/>
</dbReference>
<dbReference type="EMBL" id="DRTH01000141">
    <property type="protein sequence ID" value="HHF08611.1"/>
    <property type="molecule type" value="Genomic_DNA"/>
</dbReference>
<evidence type="ECO:0000313" key="9">
    <source>
        <dbReference type="EMBL" id="HHF08611.1"/>
    </source>
</evidence>
<keyword evidence="6" id="KW-0648">Protein biosynthesis</keyword>
<evidence type="ECO:0000256" key="7">
    <source>
        <dbReference type="ARBA" id="ARBA00023146"/>
    </source>
</evidence>
<dbReference type="PANTHER" id="PTHR30075:SF2">
    <property type="entry name" value="GLYCINE--TRNA LIGASE, CHLOROPLASTIC_MITOCHONDRIAL 2"/>
    <property type="match status" value="1"/>
</dbReference>
<comment type="similarity">
    <text evidence="1">Belongs to the class-II aminoacyl-tRNA synthetase family.</text>
</comment>
<evidence type="ECO:0000256" key="6">
    <source>
        <dbReference type="ARBA" id="ARBA00022917"/>
    </source>
</evidence>
<evidence type="ECO:0000256" key="4">
    <source>
        <dbReference type="ARBA" id="ARBA00022741"/>
    </source>
</evidence>
<evidence type="ECO:0000256" key="8">
    <source>
        <dbReference type="ARBA" id="ARBA00047937"/>
    </source>
</evidence>